<dbReference type="OMA" id="HHRNDAN"/>
<feature type="transmembrane region" description="Helical" evidence="6">
    <location>
        <begin position="358"/>
        <end position="376"/>
    </location>
</feature>
<sequence length="880" mass="97794">MAAHNSEADSEIALNVRPTEDEHLPALLESVNKQASNRHIPRIPSNEAVGMFTQDEHLGTDSNNKVNNLNKVSSNEPSNRGLGLDEASHRIYLNHAFEHTDETVLEPGHLWHQSDEDEHGDHESYSDDKVIIDRPIYSQDGFEQGFGAGSLSSRTIKDWIKSKVRCDYSWQCVRKIISHHLPFLAIMKEYNVRKDLLADVIAGLTVAIMHIPQGMAYGQLASLQAVYGLYVSFFPVILYFFFGTSKHISIGTFAIISLMMSSAVTKGLQNQNVSLKSWNQTVDLGGGNVTFKIVDNKEDIDRTKLMLAMSVSFVVGVIQFVLGLCHLGFLTVYLSDPLISGFTTGAAFHVFTSQIKHIFGISAGTYSGVLNLFYTYRDIFKNIPQTKAVTLIASIVCITILVIVKEYINTHPKIKPKMLMPVPIELIVVVLGTIISHFAELEVKYSVKSVGDIPVGLPAPNLNAFSYIPNVITDAIALAIVAFAINVSMAKMFAKKHNYSIDANQELLAYGTCNIISSFFSSFASAASLSRSVVQENVGGKTQVTSLVSSAMLLIVLLVVGPYFKSLPNCVLASIILVSLKGIFKQVFDLKTLWIISLSDFLTWVVTFLATVLLDVDLGLLVGVVFALLTVIAKSQRPYSCLMGQVPGTDIYRDISVYSVAKEVPHIKIFRFDSAIFFANAEYFKTSLYKMTVNPYDLKKIEKKLTKRQKKVDREMERSHPRPSSLQETNMDRREGSAIAVVSNQWDAVNSSTSAQSENTTVTDSKLPVLTDIHYIIIDCSTMGHVDSMGVKAIQQVITELNVFNITVYLSHCKAHVREMFGKTNFYKTEGKNYLFITTHDAVVNILQRLEESSRHSTREVNTEFNEIRLTSPAMEATHS</sequence>
<feature type="transmembrane region" description="Helical" evidence="6">
    <location>
        <begin position="196"/>
        <end position="215"/>
    </location>
</feature>
<dbReference type="InterPro" id="IPR002645">
    <property type="entry name" value="STAS_dom"/>
</dbReference>
<evidence type="ECO:0000313" key="9">
    <source>
        <dbReference type="RefSeq" id="XP_055884131.1"/>
    </source>
</evidence>
<dbReference type="Proteomes" id="UP001165740">
    <property type="component" value="Chromosome 4"/>
</dbReference>
<feature type="transmembrane region" description="Helical" evidence="6">
    <location>
        <begin position="467"/>
        <end position="487"/>
    </location>
</feature>
<keyword evidence="8" id="KW-1185">Reference proteome</keyword>
<evidence type="ECO:0000256" key="2">
    <source>
        <dbReference type="ARBA" id="ARBA00022692"/>
    </source>
</evidence>
<dbReference type="InterPro" id="IPR011547">
    <property type="entry name" value="SLC26A/SulP_dom"/>
</dbReference>
<feature type="domain" description="STAS" evidence="7">
    <location>
        <begin position="657"/>
        <end position="846"/>
    </location>
</feature>
<evidence type="ECO:0000256" key="4">
    <source>
        <dbReference type="ARBA" id="ARBA00023136"/>
    </source>
</evidence>
<evidence type="ECO:0000259" key="7">
    <source>
        <dbReference type="PROSITE" id="PS50801"/>
    </source>
</evidence>
<proteinExistence type="predicted"/>
<dbReference type="GO" id="GO:0055085">
    <property type="term" value="P:transmembrane transport"/>
    <property type="evidence" value="ECO:0007669"/>
    <property type="project" value="InterPro"/>
</dbReference>
<keyword evidence="2 6" id="KW-0812">Transmembrane</keyword>
<dbReference type="SUPFAM" id="SSF52091">
    <property type="entry name" value="SpoIIaa-like"/>
    <property type="match status" value="1"/>
</dbReference>
<dbReference type="InterPro" id="IPR001902">
    <property type="entry name" value="SLC26A/SulP_fam"/>
</dbReference>
<dbReference type="Gene3D" id="3.30.750.24">
    <property type="entry name" value="STAS domain"/>
    <property type="match status" value="1"/>
</dbReference>
<dbReference type="OrthoDB" id="288203at2759"/>
<protein>
    <submittedName>
        <fullName evidence="9">Solute carrier family 26 member 6-like</fullName>
    </submittedName>
</protein>
<dbReference type="PANTHER" id="PTHR11814">
    <property type="entry name" value="SULFATE TRANSPORTER"/>
    <property type="match status" value="1"/>
</dbReference>
<feature type="transmembrane region" description="Helical" evidence="6">
    <location>
        <begin position="547"/>
        <end position="564"/>
    </location>
</feature>
<dbReference type="NCBIfam" id="TIGR00815">
    <property type="entry name" value="sulP"/>
    <property type="match status" value="1"/>
</dbReference>
<feature type="transmembrane region" description="Helical" evidence="6">
    <location>
        <begin position="608"/>
        <end position="633"/>
    </location>
</feature>
<feature type="transmembrane region" description="Helical" evidence="6">
    <location>
        <begin position="221"/>
        <end position="242"/>
    </location>
</feature>
<accession>A0A9W3AAA8</accession>
<evidence type="ECO:0000256" key="6">
    <source>
        <dbReference type="SAM" id="Phobius"/>
    </source>
</evidence>
<name>A0A9W3AAA8_BIOGL</name>
<dbReference type="Pfam" id="PF00916">
    <property type="entry name" value="Sulfate_transp"/>
    <property type="match status" value="1"/>
</dbReference>
<dbReference type="AlphaFoldDB" id="A0A9W3AAA8"/>
<evidence type="ECO:0000313" key="8">
    <source>
        <dbReference type="Proteomes" id="UP001165740"/>
    </source>
</evidence>
<dbReference type="Pfam" id="PF01740">
    <property type="entry name" value="STAS"/>
    <property type="match status" value="1"/>
</dbReference>
<feature type="transmembrane region" description="Helical" evidence="6">
    <location>
        <begin position="571"/>
        <end position="588"/>
    </location>
</feature>
<dbReference type="CDD" id="cd07042">
    <property type="entry name" value="STAS_SulP_like_sulfate_transporter"/>
    <property type="match status" value="1"/>
</dbReference>
<dbReference type="InterPro" id="IPR036513">
    <property type="entry name" value="STAS_dom_sf"/>
</dbReference>
<gene>
    <name evidence="9" type="primary">LOC106065221</name>
</gene>
<evidence type="ECO:0000256" key="3">
    <source>
        <dbReference type="ARBA" id="ARBA00022989"/>
    </source>
</evidence>
<dbReference type="PROSITE" id="PS50801">
    <property type="entry name" value="STAS"/>
    <property type="match status" value="1"/>
</dbReference>
<feature type="transmembrane region" description="Helical" evidence="6">
    <location>
        <begin position="388"/>
        <end position="408"/>
    </location>
</feature>
<comment type="subcellular location">
    <subcellularLocation>
        <location evidence="1">Membrane</location>
        <topology evidence="1">Multi-pass membrane protein</topology>
    </subcellularLocation>
</comment>
<dbReference type="RefSeq" id="XP_055884131.1">
    <property type="nucleotide sequence ID" value="XM_056028156.1"/>
</dbReference>
<dbReference type="GeneID" id="106065221"/>
<dbReference type="GO" id="GO:0016020">
    <property type="term" value="C:membrane"/>
    <property type="evidence" value="ECO:0007669"/>
    <property type="project" value="UniProtKB-SubCell"/>
</dbReference>
<feature type="transmembrane region" description="Helical" evidence="6">
    <location>
        <begin position="305"/>
        <end position="324"/>
    </location>
</feature>
<feature type="transmembrane region" description="Helical" evidence="6">
    <location>
        <begin position="507"/>
        <end position="527"/>
    </location>
</feature>
<evidence type="ECO:0000256" key="5">
    <source>
        <dbReference type="SAM" id="MobiDB-lite"/>
    </source>
</evidence>
<reference evidence="9" key="1">
    <citation type="submission" date="2025-08" db="UniProtKB">
        <authorList>
            <consortium name="RefSeq"/>
        </authorList>
    </citation>
    <scope>IDENTIFICATION</scope>
</reference>
<keyword evidence="3 6" id="KW-1133">Transmembrane helix</keyword>
<feature type="region of interest" description="Disordered" evidence="5">
    <location>
        <begin position="707"/>
        <end position="732"/>
    </location>
</feature>
<organism evidence="8 9">
    <name type="scientific">Biomphalaria glabrata</name>
    <name type="common">Bloodfluke planorb</name>
    <name type="synonym">Freshwater snail</name>
    <dbReference type="NCBI Taxonomy" id="6526"/>
    <lineage>
        <taxon>Eukaryota</taxon>
        <taxon>Metazoa</taxon>
        <taxon>Spiralia</taxon>
        <taxon>Lophotrochozoa</taxon>
        <taxon>Mollusca</taxon>
        <taxon>Gastropoda</taxon>
        <taxon>Heterobranchia</taxon>
        <taxon>Euthyneura</taxon>
        <taxon>Panpulmonata</taxon>
        <taxon>Hygrophila</taxon>
        <taxon>Lymnaeoidea</taxon>
        <taxon>Planorbidae</taxon>
        <taxon>Biomphalaria</taxon>
    </lineage>
</organism>
<evidence type="ECO:0000256" key="1">
    <source>
        <dbReference type="ARBA" id="ARBA00004141"/>
    </source>
</evidence>
<keyword evidence="4 6" id="KW-0472">Membrane</keyword>